<dbReference type="InterPro" id="IPR013538">
    <property type="entry name" value="ASHA1/2-like_C"/>
</dbReference>
<proteinExistence type="inferred from homology"/>
<dbReference type="CDD" id="cd08901">
    <property type="entry name" value="SRPBCC_CalC_Aha1-like_8"/>
    <property type="match status" value="1"/>
</dbReference>
<dbReference type="SUPFAM" id="SSF55961">
    <property type="entry name" value="Bet v1-like"/>
    <property type="match status" value="1"/>
</dbReference>
<evidence type="ECO:0000259" key="2">
    <source>
        <dbReference type="Pfam" id="PF08327"/>
    </source>
</evidence>
<evidence type="ECO:0000256" key="1">
    <source>
        <dbReference type="ARBA" id="ARBA00006817"/>
    </source>
</evidence>
<gene>
    <name evidence="3" type="ORF">SAMN05661044_04464</name>
</gene>
<evidence type="ECO:0000313" key="4">
    <source>
        <dbReference type="Proteomes" id="UP000199421"/>
    </source>
</evidence>
<dbReference type="RefSeq" id="WP_093329161.1">
    <property type="nucleotide sequence ID" value="NZ_FOAF01000008.1"/>
</dbReference>
<accession>A0A1H7W8F6</accession>
<feature type="domain" description="Activator of Hsp90 ATPase homologue 1/2-like C-terminal" evidence="2">
    <location>
        <begin position="18"/>
        <end position="136"/>
    </location>
</feature>
<dbReference type="InterPro" id="IPR023393">
    <property type="entry name" value="START-like_dom_sf"/>
</dbReference>
<dbReference type="Gene3D" id="3.30.530.20">
    <property type="match status" value="1"/>
</dbReference>
<dbReference type="EMBL" id="FOAF01000008">
    <property type="protein sequence ID" value="SEM17780.1"/>
    <property type="molecule type" value="Genomic_DNA"/>
</dbReference>
<reference evidence="4" key="1">
    <citation type="submission" date="2016-10" db="EMBL/GenBank/DDBJ databases">
        <authorList>
            <person name="Varghese N."/>
            <person name="Submissions S."/>
        </authorList>
    </citation>
    <scope>NUCLEOTIDE SEQUENCE [LARGE SCALE GENOMIC DNA]</scope>
    <source>
        <strain evidence="4">DSM 18733</strain>
    </source>
</reference>
<dbReference type="Proteomes" id="UP000199421">
    <property type="component" value="Unassembled WGS sequence"/>
</dbReference>
<organism evidence="3 4">
    <name type="scientific">Olivibacter domesticus</name>
    <name type="common">Pseudosphingobacterium domesticum</name>
    <dbReference type="NCBI Taxonomy" id="407022"/>
    <lineage>
        <taxon>Bacteria</taxon>
        <taxon>Pseudomonadati</taxon>
        <taxon>Bacteroidota</taxon>
        <taxon>Sphingobacteriia</taxon>
        <taxon>Sphingobacteriales</taxon>
        <taxon>Sphingobacteriaceae</taxon>
        <taxon>Olivibacter</taxon>
    </lineage>
</organism>
<name>A0A1H7W8F6_OLID1</name>
<sequence length="157" mass="17837">MENKNAEFVEAQMLIRKPVAEVFEAFIDPELTKHFWFTKGSGKLETGKTIMWEWEMYNVSTKVVVKEVLQNRKIAIAWDEPATSVDFNFESLSEGSTYVVIQHYGFIQKDHELLAIIKDSTGGFTTVLDGLKAFLEHGINLNLIADKFPKGVVKHGE</sequence>
<dbReference type="OrthoDB" id="2364866at2"/>
<keyword evidence="4" id="KW-1185">Reference proteome</keyword>
<evidence type="ECO:0000313" key="3">
    <source>
        <dbReference type="EMBL" id="SEM17780.1"/>
    </source>
</evidence>
<comment type="similarity">
    <text evidence="1">Belongs to the AHA1 family.</text>
</comment>
<protein>
    <submittedName>
        <fullName evidence="3">Uncharacterized conserved protein YndB, AHSA1/START domain</fullName>
    </submittedName>
</protein>
<dbReference type="AlphaFoldDB" id="A0A1H7W8F6"/>
<dbReference type="STRING" id="407022.SAMN05661044_04464"/>
<dbReference type="Pfam" id="PF08327">
    <property type="entry name" value="AHSA1"/>
    <property type="match status" value="1"/>
</dbReference>